<name>A0A0P6XGZ5_9CHLR</name>
<dbReference type="CDD" id="cd02976">
    <property type="entry name" value="NrdH"/>
    <property type="match status" value="1"/>
</dbReference>
<feature type="domain" description="Glutaredoxin" evidence="1">
    <location>
        <begin position="13"/>
        <end position="68"/>
    </location>
</feature>
<dbReference type="SUPFAM" id="SSF52833">
    <property type="entry name" value="Thioredoxin-like"/>
    <property type="match status" value="1"/>
</dbReference>
<evidence type="ECO:0000313" key="3">
    <source>
        <dbReference type="Proteomes" id="UP000050544"/>
    </source>
</evidence>
<dbReference type="EMBL" id="LGKO01000005">
    <property type="protein sequence ID" value="KPL82788.1"/>
    <property type="molecule type" value="Genomic_DNA"/>
</dbReference>
<dbReference type="InterPro" id="IPR002109">
    <property type="entry name" value="Glutaredoxin"/>
</dbReference>
<dbReference type="AlphaFoldDB" id="A0A0P6XGZ5"/>
<dbReference type="STRING" id="869279.SE15_12085"/>
<dbReference type="Pfam" id="PF00462">
    <property type="entry name" value="Glutaredoxin"/>
    <property type="match status" value="1"/>
</dbReference>
<dbReference type="Gene3D" id="3.40.30.10">
    <property type="entry name" value="Glutaredoxin"/>
    <property type="match status" value="1"/>
</dbReference>
<reference evidence="2 3" key="1">
    <citation type="submission" date="2015-07" db="EMBL/GenBank/DDBJ databases">
        <title>Whole genome sequence of Thermanaerothrix daxensis DSM 23592.</title>
        <authorList>
            <person name="Hemp J."/>
            <person name="Ward L.M."/>
            <person name="Pace L.A."/>
            <person name="Fischer W.W."/>
        </authorList>
    </citation>
    <scope>NUCLEOTIDE SEQUENCE [LARGE SCALE GENOMIC DNA]</scope>
    <source>
        <strain evidence="2 3">GNS-1</strain>
    </source>
</reference>
<evidence type="ECO:0000313" key="2">
    <source>
        <dbReference type="EMBL" id="KPL82788.1"/>
    </source>
</evidence>
<protein>
    <submittedName>
        <fullName evidence="2">Glutaredoxin</fullName>
    </submittedName>
</protein>
<gene>
    <name evidence="2" type="ORF">SE15_12085</name>
</gene>
<proteinExistence type="predicted"/>
<comment type="caution">
    <text evidence="2">The sequence shown here is derived from an EMBL/GenBank/DDBJ whole genome shotgun (WGS) entry which is preliminary data.</text>
</comment>
<dbReference type="OrthoDB" id="166296at2"/>
<accession>A0A0P6XGZ5</accession>
<dbReference type="Proteomes" id="UP000050544">
    <property type="component" value="Unassembled WGS sequence"/>
</dbReference>
<keyword evidence="3" id="KW-1185">Reference proteome</keyword>
<evidence type="ECO:0000259" key="1">
    <source>
        <dbReference type="Pfam" id="PF00462"/>
    </source>
</evidence>
<dbReference type="InterPro" id="IPR036249">
    <property type="entry name" value="Thioredoxin-like_sf"/>
</dbReference>
<sequence>MKIKRVENPPTIITLYGTTWCYGSRQARDLLDQNGIPYRWIDIDQDREARSVVETINEGFRSVPTLVFPDGSVLVEPDSETLTAHLERFKTLR</sequence>
<dbReference type="PROSITE" id="PS51354">
    <property type="entry name" value="GLUTAREDOXIN_2"/>
    <property type="match status" value="1"/>
</dbReference>
<dbReference type="RefSeq" id="WP_054522342.1">
    <property type="nucleotide sequence ID" value="NZ_LGKO01000005.1"/>
</dbReference>
<organism evidence="2 3">
    <name type="scientific">Thermanaerothrix daxensis</name>
    <dbReference type="NCBI Taxonomy" id="869279"/>
    <lineage>
        <taxon>Bacteria</taxon>
        <taxon>Bacillati</taxon>
        <taxon>Chloroflexota</taxon>
        <taxon>Anaerolineae</taxon>
        <taxon>Anaerolineales</taxon>
        <taxon>Anaerolineaceae</taxon>
        <taxon>Thermanaerothrix</taxon>
    </lineage>
</organism>